<reference evidence="1 2" key="1">
    <citation type="submission" date="2018-02" db="EMBL/GenBank/DDBJ databases">
        <title>The genomes of Aspergillus section Nigri reveals drivers in fungal speciation.</title>
        <authorList>
            <consortium name="DOE Joint Genome Institute"/>
            <person name="Vesth T.C."/>
            <person name="Nybo J."/>
            <person name="Theobald S."/>
            <person name="Brandl J."/>
            <person name="Frisvad J.C."/>
            <person name="Nielsen K.F."/>
            <person name="Lyhne E.K."/>
            <person name="Kogle M.E."/>
            <person name="Kuo A."/>
            <person name="Riley R."/>
            <person name="Clum A."/>
            <person name="Nolan M."/>
            <person name="Lipzen A."/>
            <person name="Salamov A."/>
            <person name="Henrissat B."/>
            <person name="Wiebenga A."/>
            <person name="De vries R.P."/>
            <person name="Grigoriev I.V."/>
            <person name="Mortensen U.H."/>
            <person name="Andersen M.R."/>
            <person name="Baker S.E."/>
        </authorList>
    </citation>
    <scope>NUCLEOTIDE SEQUENCE [LARGE SCALE GENOMIC DNA]</scope>
    <source>
        <strain evidence="1 2">CBS 707.79</strain>
    </source>
</reference>
<organism evidence="1 2">
    <name type="scientific">Aspergillus ellipticus CBS 707.79</name>
    <dbReference type="NCBI Taxonomy" id="1448320"/>
    <lineage>
        <taxon>Eukaryota</taxon>
        <taxon>Fungi</taxon>
        <taxon>Dikarya</taxon>
        <taxon>Ascomycota</taxon>
        <taxon>Pezizomycotina</taxon>
        <taxon>Eurotiomycetes</taxon>
        <taxon>Eurotiomycetidae</taxon>
        <taxon>Eurotiales</taxon>
        <taxon>Aspergillaceae</taxon>
        <taxon>Aspergillus</taxon>
        <taxon>Aspergillus subgen. Circumdati</taxon>
    </lineage>
</organism>
<gene>
    <name evidence="1" type="ORF">BO71DRAFT_435833</name>
</gene>
<sequence>MGALIHGYAATTRRFCGDCLARCLSHPSLLVASRPRPSLASFLSRLSCRWFVATLVHGYMHKTGGGVYASRLSSCLQTVQDRVAMANRSRIQSKGRELRQGGLLSWSCSELFQNTAKTVRSTCHHRLPSQEAWLPCPLSDRIVVLVGMQPVTDIIIRPRRAHGWRVVGRADDRPTSVAGKERWHWEAFPRDALRDGDRMSVGMISLGRPWFPTAPLDDSASPPLGTLLPEIAGSNPASVNLFVFDSSSALFTTLSTTSDIFLLSDSERASHPKPIPEVNVASTHGSQITMNTSPELCTM</sequence>
<evidence type="ECO:0000313" key="2">
    <source>
        <dbReference type="Proteomes" id="UP000247810"/>
    </source>
</evidence>
<evidence type="ECO:0000313" key="1">
    <source>
        <dbReference type="EMBL" id="PYH88347.1"/>
    </source>
</evidence>
<accession>A0A319D1E8</accession>
<dbReference type="Proteomes" id="UP000247810">
    <property type="component" value="Unassembled WGS sequence"/>
</dbReference>
<proteinExistence type="predicted"/>
<name>A0A319D1E8_9EURO</name>
<dbReference type="EMBL" id="KZ826103">
    <property type="protein sequence ID" value="PYH88347.1"/>
    <property type="molecule type" value="Genomic_DNA"/>
</dbReference>
<dbReference type="VEuPathDB" id="FungiDB:BO71DRAFT_435833"/>
<dbReference type="OrthoDB" id="10664629at2759"/>
<keyword evidence="2" id="KW-1185">Reference proteome</keyword>
<dbReference type="AlphaFoldDB" id="A0A319D1E8"/>
<protein>
    <submittedName>
        <fullName evidence="1">Uncharacterized protein</fullName>
    </submittedName>
</protein>